<reference evidence="3 4" key="1">
    <citation type="submission" date="2021-02" db="EMBL/GenBank/DDBJ databases">
        <title>De Novo genome assembly of isolated myxobacteria.</title>
        <authorList>
            <person name="Stevens D.C."/>
        </authorList>
    </citation>
    <scope>NUCLEOTIDE SEQUENCE [LARGE SCALE GENOMIC DNA]</scope>
    <source>
        <strain evidence="4">SCPEA02</strain>
    </source>
</reference>
<feature type="domain" description="FAD-binding PCMH-type" evidence="2">
    <location>
        <begin position="25"/>
        <end position="234"/>
    </location>
</feature>
<dbReference type="Proteomes" id="UP000662747">
    <property type="component" value="Chromosome"/>
</dbReference>
<name>A0ABX7NZ69_9BACT</name>
<dbReference type="Pfam" id="PF01565">
    <property type="entry name" value="FAD_binding_4"/>
    <property type="match status" value="1"/>
</dbReference>
<organism evidence="3 4">
    <name type="scientific">Pyxidicoccus parkwayensis</name>
    <dbReference type="NCBI Taxonomy" id="2813578"/>
    <lineage>
        <taxon>Bacteria</taxon>
        <taxon>Pseudomonadati</taxon>
        <taxon>Myxococcota</taxon>
        <taxon>Myxococcia</taxon>
        <taxon>Myxococcales</taxon>
        <taxon>Cystobacterineae</taxon>
        <taxon>Myxococcaceae</taxon>
        <taxon>Pyxidicoccus</taxon>
    </lineage>
</organism>
<gene>
    <name evidence="3" type="ORF">JY651_04465</name>
</gene>
<dbReference type="RefSeq" id="WP_206725791.1">
    <property type="nucleotide sequence ID" value="NZ_CP071090.1"/>
</dbReference>
<dbReference type="EMBL" id="CP071090">
    <property type="protein sequence ID" value="QSQ24225.1"/>
    <property type="molecule type" value="Genomic_DNA"/>
</dbReference>
<dbReference type="InterPro" id="IPR010031">
    <property type="entry name" value="FAD_lactone_oxidase-like"/>
</dbReference>
<keyword evidence="1" id="KW-0274">FAD</keyword>
<evidence type="ECO:0000256" key="1">
    <source>
        <dbReference type="ARBA" id="ARBA00022827"/>
    </source>
</evidence>
<evidence type="ECO:0000259" key="2">
    <source>
        <dbReference type="PROSITE" id="PS51387"/>
    </source>
</evidence>
<evidence type="ECO:0000313" key="4">
    <source>
        <dbReference type="Proteomes" id="UP000662747"/>
    </source>
</evidence>
<dbReference type="InterPro" id="IPR006094">
    <property type="entry name" value="Oxid_FAD_bind_N"/>
</dbReference>
<dbReference type="Gene3D" id="3.30.43.10">
    <property type="entry name" value="Uridine Diphospho-n-acetylenolpyruvylglucosamine Reductase, domain 2"/>
    <property type="match status" value="1"/>
</dbReference>
<dbReference type="InterPro" id="IPR036318">
    <property type="entry name" value="FAD-bd_PCMH-like_sf"/>
</dbReference>
<keyword evidence="4" id="KW-1185">Reference proteome</keyword>
<dbReference type="PROSITE" id="PS51387">
    <property type="entry name" value="FAD_PCMH"/>
    <property type="match status" value="1"/>
</dbReference>
<dbReference type="PANTHER" id="PTHR43762:SF1">
    <property type="entry name" value="D-ARABINONO-1,4-LACTONE OXIDASE"/>
    <property type="match status" value="1"/>
</dbReference>
<dbReference type="InterPro" id="IPR016169">
    <property type="entry name" value="FAD-bd_PCMH_sub2"/>
</dbReference>
<accession>A0ABX7NZ69</accession>
<dbReference type="InterPro" id="IPR016166">
    <property type="entry name" value="FAD-bd_PCMH"/>
</dbReference>
<protein>
    <submittedName>
        <fullName evidence="3">FAD-binding protein</fullName>
    </submittedName>
</protein>
<keyword evidence="1" id="KW-0285">Flavoprotein</keyword>
<proteinExistence type="predicted"/>
<sequence length="602" mass="62915">MGCPSQNYSGGLTGPRTWTNWSGRFSGSVSMFWEPDTLADLVNVVQRASAEGHTLHVVGSGWAFENLAHSTDWMVCLRRLNKPLSGVTDGALNARWVANQAAGQDMLFHVESGATVADLNDLLDARGLALPTLGGSNGQALAGAISTGTHGGDVDVPPLADAVMAMHLVTEAGRELWVERASQPITDDAALGAALARSCPDTEIVRDDRVFAALLVGLGRFGVIYSYVLRVRPAFRLAEWTTQIPAAALTAALRNGIAGGTFLAPLLTMLPAPPPSLNAVNIASPRGLEVAFDTNNLGLCYVKRRWPTSDTTDLGMSNSENPLCAIGAVGVHAAALAVLGPLAGVPFFGIAVAAEMTMLTASLTQNPHQSAGEMLARVLSSFWSLGLGGSIPKLSGIQFGLQYQDSMGSGKRGPSHLVTSGYREQSLQDCFRADSVEPIFDAQSPAYIDFLDALLTTAPGLRQAGYISLRWSATSRATLSMHAFPGAHGVAIEVTSLRGLPDNASWMTLVETFAVARGGRPHWGQINNLNAMSTVAMFGGNVGAWRSALGSVVGSATTFSNAFTAQRGLEPPAGAAATVSGPRAGDLANGFAVVPAISLLLR</sequence>
<dbReference type="PANTHER" id="PTHR43762">
    <property type="entry name" value="L-GULONOLACTONE OXIDASE"/>
    <property type="match status" value="1"/>
</dbReference>
<dbReference type="SUPFAM" id="SSF56176">
    <property type="entry name" value="FAD-binding/transporter-associated domain-like"/>
    <property type="match status" value="1"/>
</dbReference>
<dbReference type="Gene3D" id="3.30.465.10">
    <property type="match status" value="1"/>
</dbReference>
<evidence type="ECO:0000313" key="3">
    <source>
        <dbReference type="EMBL" id="QSQ24225.1"/>
    </source>
</evidence>
<dbReference type="InterPro" id="IPR016167">
    <property type="entry name" value="FAD-bd_PCMH_sub1"/>
</dbReference>